<proteinExistence type="predicted"/>
<evidence type="ECO:0008006" key="4">
    <source>
        <dbReference type="Google" id="ProtNLM"/>
    </source>
</evidence>
<keyword evidence="3" id="KW-1185">Reference proteome</keyword>
<keyword evidence="1" id="KW-0175">Coiled coil</keyword>
<evidence type="ECO:0000313" key="3">
    <source>
        <dbReference type="Proteomes" id="UP001515480"/>
    </source>
</evidence>
<protein>
    <recommendedName>
        <fullName evidence="4">Centrosomal protein POC5</fullName>
    </recommendedName>
</protein>
<feature type="coiled-coil region" evidence="1">
    <location>
        <begin position="114"/>
        <end position="141"/>
    </location>
</feature>
<accession>A0AB34JVG0</accession>
<dbReference type="EMBL" id="JBGBPQ010000005">
    <property type="protein sequence ID" value="KAL1524746.1"/>
    <property type="molecule type" value="Genomic_DNA"/>
</dbReference>
<comment type="caution">
    <text evidence="2">The sequence shown here is derived from an EMBL/GenBank/DDBJ whole genome shotgun (WGS) entry which is preliminary data.</text>
</comment>
<evidence type="ECO:0000313" key="2">
    <source>
        <dbReference type="EMBL" id="KAL1524746.1"/>
    </source>
</evidence>
<feature type="coiled-coil region" evidence="1">
    <location>
        <begin position="11"/>
        <end position="64"/>
    </location>
</feature>
<gene>
    <name evidence="2" type="ORF">AB1Y20_019629</name>
</gene>
<evidence type="ECO:0000256" key="1">
    <source>
        <dbReference type="SAM" id="Coils"/>
    </source>
</evidence>
<feature type="coiled-coil region" evidence="1">
    <location>
        <begin position="210"/>
        <end position="312"/>
    </location>
</feature>
<sequence>MLRADYSAAETKFLRHEVANLELAIAALRSQGGAAAREASERVRREAEARLQQMCAREAEMAAELRLAREESTTLFTHARLLHHELTDTEEQGRAARAAESSALGVARSYRSFATQGARKLEELQRGMQEAQARVQARLAELHNDTRLALRRQALRAVVRWGSEGLLHRAVRQWRLAALAHSYQRVVTARLEAAYRRADAEMGGRRVQMVAQLREREELAEAAAVALQRELDDVRQQRDSAAIAAAAEAQMRRQLQAELEKLGRRAARGELVGAEQREQDAHAARATAQAQLDAASAELRALRLANAEHQQESEFLARALRDERRHRAGTEWWQWGGARCVALRAREAEQFASVADGVEELAEELEYVSSLTRELRFDVVNALCKM</sequence>
<organism evidence="2 3">
    <name type="scientific">Prymnesium parvum</name>
    <name type="common">Toxic golden alga</name>
    <dbReference type="NCBI Taxonomy" id="97485"/>
    <lineage>
        <taxon>Eukaryota</taxon>
        <taxon>Haptista</taxon>
        <taxon>Haptophyta</taxon>
        <taxon>Prymnesiophyceae</taxon>
        <taxon>Prymnesiales</taxon>
        <taxon>Prymnesiaceae</taxon>
        <taxon>Prymnesium</taxon>
    </lineage>
</organism>
<dbReference type="Proteomes" id="UP001515480">
    <property type="component" value="Unassembled WGS sequence"/>
</dbReference>
<name>A0AB34JVG0_PRYPA</name>
<reference evidence="2 3" key="1">
    <citation type="journal article" date="2024" name="Science">
        <title>Giant polyketide synthase enzymes in the biosynthesis of giant marine polyether toxins.</title>
        <authorList>
            <person name="Fallon T.R."/>
            <person name="Shende V.V."/>
            <person name="Wierzbicki I.H."/>
            <person name="Pendleton A.L."/>
            <person name="Watervoot N.F."/>
            <person name="Auber R.P."/>
            <person name="Gonzalez D.J."/>
            <person name="Wisecaver J.H."/>
            <person name="Moore B.S."/>
        </authorList>
    </citation>
    <scope>NUCLEOTIDE SEQUENCE [LARGE SCALE GENOMIC DNA]</scope>
    <source>
        <strain evidence="2 3">12B1</strain>
    </source>
</reference>
<dbReference type="AlphaFoldDB" id="A0AB34JVG0"/>